<dbReference type="GO" id="GO:0016887">
    <property type="term" value="F:ATP hydrolysis activity"/>
    <property type="evidence" value="ECO:0007669"/>
    <property type="project" value="InterPro"/>
</dbReference>
<organism evidence="5 6">
    <name type="scientific">Defluviitalea raffinosedens</name>
    <dbReference type="NCBI Taxonomy" id="1450156"/>
    <lineage>
        <taxon>Bacteria</taxon>
        <taxon>Bacillati</taxon>
        <taxon>Bacillota</taxon>
        <taxon>Clostridia</taxon>
        <taxon>Lachnospirales</taxon>
        <taxon>Defluviitaleaceae</taxon>
        <taxon>Defluviitalea</taxon>
    </lineage>
</organism>
<evidence type="ECO:0000259" key="4">
    <source>
        <dbReference type="PROSITE" id="PS50893"/>
    </source>
</evidence>
<dbReference type="PANTHER" id="PTHR42939">
    <property type="entry name" value="ABC TRANSPORTER ATP-BINDING PROTEIN ALBC-RELATED"/>
    <property type="match status" value="1"/>
</dbReference>
<dbReference type="OrthoDB" id="9804819at2"/>
<dbReference type="PROSITE" id="PS50893">
    <property type="entry name" value="ABC_TRANSPORTER_2"/>
    <property type="match status" value="1"/>
</dbReference>
<feature type="domain" description="ABC transporter" evidence="4">
    <location>
        <begin position="2"/>
        <end position="221"/>
    </location>
</feature>
<evidence type="ECO:0000256" key="1">
    <source>
        <dbReference type="ARBA" id="ARBA00022448"/>
    </source>
</evidence>
<keyword evidence="2" id="KW-0547">Nucleotide-binding</keyword>
<dbReference type="InterPro" id="IPR017871">
    <property type="entry name" value="ABC_transporter-like_CS"/>
</dbReference>
<dbReference type="EMBL" id="WSLF01000002">
    <property type="protein sequence ID" value="KAE9636242.1"/>
    <property type="molecule type" value="Genomic_DNA"/>
</dbReference>
<dbReference type="AlphaFoldDB" id="A0A7C8LUB5"/>
<comment type="caution">
    <text evidence="5">The sequence shown here is derived from an EMBL/GenBank/DDBJ whole genome shotgun (WGS) entry which is preliminary data.</text>
</comment>
<evidence type="ECO:0000313" key="5">
    <source>
        <dbReference type="EMBL" id="KAE9636242.1"/>
    </source>
</evidence>
<keyword evidence="1" id="KW-0813">Transport</keyword>
<dbReference type="InterPro" id="IPR027417">
    <property type="entry name" value="P-loop_NTPase"/>
</dbReference>
<accession>A0A7C8LUB5</accession>
<dbReference type="SMART" id="SM00382">
    <property type="entry name" value="AAA"/>
    <property type="match status" value="1"/>
</dbReference>
<dbReference type="InterPro" id="IPR051782">
    <property type="entry name" value="ABC_Transporter_VariousFunc"/>
</dbReference>
<evidence type="ECO:0000256" key="2">
    <source>
        <dbReference type="ARBA" id="ARBA00022741"/>
    </source>
</evidence>
<dbReference type="PANTHER" id="PTHR42939:SF1">
    <property type="entry name" value="ABC TRANSPORTER ATP-BINDING PROTEIN ALBC-RELATED"/>
    <property type="match status" value="1"/>
</dbReference>
<reference evidence="5 6" key="1">
    <citation type="submission" date="2019-12" db="EMBL/GenBank/DDBJ databases">
        <title>Defluviitalea raffinosedens, isolated from a biogas fermenter, genome sequencing and characterization.</title>
        <authorList>
            <person name="Rettenmaier R."/>
            <person name="Schneider M."/>
            <person name="Neuhaus K."/>
            <person name="Liebl W."/>
            <person name="Zverlov V."/>
        </authorList>
    </citation>
    <scope>NUCLEOTIDE SEQUENCE [LARGE SCALE GENOMIC DNA]</scope>
    <source>
        <strain evidence="5 6">249c-K6</strain>
    </source>
</reference>
<proteinExistence type="predicted"/>
<keyword evidence="3 5" id="KW-0067">ATP-binding</keyword>
<keyword evidence="6" id="KW-1185">Reference proteome</keyword>
<dbReference type="Pfam" id="PF00005">
    <property type="entry name" value="ABC_tran"/>
    <property type="match status" value="1"/>
</dbReference>
<dbReference type="SUPFAM" id="SSF52540">
    <property type="entry name" value="P-loop containing nucleoside triphosphate hydrolases"/>
    <property type="match status" value="1"/>
</dbReference>
<sequence>MIEVNNLSKSYANIPVLKNISLNLKGNRIHFIMGKNGSGKTTFIKCLLGLEHYEGTITYSGKVLEDVRKSIFAIFDDIPLYNDLNGFQNIRLMLSDKKFFDKNYILELGLLTDQKLKEYVKNYSLGERKKLALIAAILNKPRYLIIDEISNGLDIETLESLQEKLNDLSHHSLILATGHHFEFYENIVNELLVLNVGTITHISNYKKGGDKLYEIYKQYITSSK</sequence>
<dbReference type="GO" id="GO:0005524">
    <property type="term" value="F:ATP binding"/>
    <property type="evidence" value="ECO:0007669"/>
    <property type="project" value="UniProtKB-KW"/>
</dbReference>
<evidence type="ECO:0000256" key="3">
    <source>
        <dbReference type="ARBA" id="ARBA00022840"/>
    </source>
</evidence>
<dbReference type="Gene3D" id="3.40.50.300">
    <property type="entry name" value="P-loop containing nucleotide triphosphate hydrolases"/>
    <property type="match status" value="1"/>
</dbReference>
<dbReference type="RefSeq" id="WP_158739494.1">
    <property type="nucleotide sequence ID" value="NZ_WSLF01000002.1"/>
</dbReference>
<gene>
    <name evidence="5" type="ORF">GND95_03740</name>
</gene>
<evidence type="ECO:0000313" key="6">
    <source>
        <dbReference type="Proteomes" id="UP000483018"/>
    </source>
</evidence>
<dbReference type="PROSITE" id="PS00211">
    <property type="entry name" value="ABC_TRANSPORTER_1"/>
    <property type="match status" value="1"/>
</dbReference>
<dbReference type="InterPro" id="IPR003439">
    <property type="entry name" value="ABC_transporter-like_ATP-bd"/>
</dbReference>
<protein>
    <submittedName>
        <fullName evidence="5">ATP-binding cassette domain-containing protein</fullName>
    </submittedName>
</protein>
<dbReference type="InterPro" id="IPR003593">
    <property type="entry name" value="AAA+_ATPase"/>
</dbReference>
<name>A0A7C8LUB5_9FIRM</name>
<dbReference type="Proteomes" id="UP000483018">
    <property type="component" value="Unassembled WGS sequence"/>
</dbReference>